<dbReference type="AlphaFoldDB" id="A0A9X0AX97"/>
<keyword evidence="2" id="KW-1185">Reference proteome</keyword>
<dbReference type="EMBL" id="JAPEIS010000001">
    <property type="protein sequence ID" value="KAJ8070118.1"/>
    <property type="molecule type" value="Genomic_DNA"/>
</dbReference>
<sequence length="117" mass="13593">MSNYGVDSKNFETRWQSTITSYTLCKLTKHTDKLIAVPPIAQELANMMSKKYLAGLWDVNILYQMTWITFNGRTTPQGKQIRDVEYVAPSWRWASIEAPVQNISYLPPIINKLHWQT</sequence>
<evidence type="ECO:0000313" key="1">
    <source>
        <dbReference type="EMBL" id="KAJ8070118.1"/>
    </source>
</evidence>
<proteinExistence type="predicted"/>
<name>A0A9X0AX97_9HELO</name>
<dbReference type="PANTHER" id="PTHR33112:SF10">
    <property type="entry name" value="TOL"/>
    <property type="match status" value="1"/>
</dbReference>
<dbReference type="Proteomes" id="UP001152300">
    <property type="component" value="Unassembled WGS sequence"/>
</dbReference>
<accession>A0A9X0AX97</accession>
<reference evidence="1" key="1">
    <citation type="submission" date="2022-11" db="EMBL/GenBank/DDBJ databases">
        <title>Genome Resource of Sclerotinia nivalis Strain SnTB1, a Plant Pathogen Isolated from American Ginseng.</title>
        <authorList>
            <person name="Fan S."/>
        </authorList>
    </citation>
    <scope>NUCLEOTIDE SEQUENCE</scope>
    <source>
        <strain evidence="1">SnTB1</strain>
    </source>
</reference>
<protein>
    <submittedName>
        <fullName evidence="1">Uncharacterized protein</fullName>
    </submittedName>
</protein>
<dbReference type="OrthoDB" id="2958217at2759"/>
<dbReference type="PANTHER" id="PTHR33112">
    <property type="entry name" value="DOMAIN PROTEIN, PUTATIVE-RELATED"/>
    <property type="match status" value="1"/>
</dbReference>
<organism evidence="1 2">
    <name type="scientific">Sclerotinia nivalis</name>
    <dbReference type="NCBI Taxonomy" id="352851"/>
    <lineage>
        <taxon>Eukaryota</taxon>
        <taxon>Fungi</taxon>
        <taxon>Dikarya</taxon>
        <taxon>Ascomycota</taxon>
        <taxon>Pezizomycotina</taxon>
        <taxon>Leotiomycetes</taxon>
        <taxon>Helotiales</taxon>
        <taxon>Sclerotiniaceae</taxon>
        <taxon>Sclerotinia</taxon>
    </lineage>
</organism>
<comment type="caution">
    <text evidence="1">The sequence shown here is derived from an EMBL/GenBank/DDBJ whole genome shotgun (WGS) entry which is preliminary data.</text>
</comment>
<gene>
    <name evidence="1" type="ORF">OCU04_000511</name>
</gene>
<evidence type="ECO:0000313" key="2">
    <source>
        <dbReference type="Proteomes" id="UP001152300"/>
    </source>
</evidence>